<keyword evidence="1" id="KW-0677">Repeat</keyword>
<evidence type="ECO:0000313" key="5">
    <source>
        <dbReference type="EMBL" id="CAK0833851.1"/>
    </source>
</evidence>
<gene>
    <name evidence="5" type="ORF">PCOR1329_LOCUS31422</name>
</gene>
<dbReference type="PANTHER" id="PTHR24166">
    <property type="entry name" value="ROLLING PEBBLES, ISOFORM B"/>
    <property type="match status" value="1"/>
</dbReference>
<dbReference type="Proteomes" id="UP001189429">
    <property type="component" value="Unassembled WGS sequence"/>
</dbReference>
<evidence type="ECO:0000313" key="6">
    <source>
        <dbReference type="Proteomes" id="UP001189429"/>
    </source>
</evidence>
<feature type="region of interest" description="Disordered" evidence="4">
    <location>
        <begin position="1"/>
        <end position="26"/>
    </location>
</feature>
<feature type="region of interest" description="Disordered" evidence="4">
    <location>
        <begin position="1300"/>
        <end position="1358"/>
    </location>
</feature>
<evidence type="ECO:0000256" key="1">
    <source>
        <dbReference type="ARBA" id="ARBA00022737"/>
    </source>
</evidence>
<dbReference type="InterPro" id="IPR050889">
    <property type="entry name" value="Dendritic_Spine_Reg/Scaffold"/>
</dbReference>
<comment type="caution">
    <text evidence="5">The sequence shown here is derived from an EMBL/GenBank/DDBJ whole genome shotgun (WGS) entry which is preliminary data.</text>
</comment>
<protein>
    <submittedName>
        <fullName evidence="5">Uncharacterized protein</fullName>
    </submittedName>
</protein>
<name>A0ABN9SPN9_9DINO</name>
<feature type="compositionally biased region" description="Low complexity" evidence="4">
    <location>
        <begin position="77"/>
        <end position="91"/>
    </location>
</feature>
<keyword evidence="2" id="KW-0040">ANK repeat</keyword>
<evidence type="ECO:0000256" key="2">
    <source>
        <dbReference type="ARBA" id="ARBA00023043"/>
    </source>
</evidence>
<dbReference type="SUPFAM" id="SSF48403">
    <property type="entry name" value="Ankyrin repeat"/>
    <property type="match status" value="2"/>
</dbReference>
<feature type="compositionally biased region" description="Low complexity" evidence="4">
    <location>
        <begin position="131"/>
        <end position="144"/>
    </location>
</feature>
<feature type="region of interest" description="Disordered" evidence="4">
    <location>
        <begin position="217"/>
        <end position="266"/>
    </location>
</feature>
<keyword evidence="3" id="KW-0175">Coiled coil</keyword>
<feature type="region of interest" description="Disordered" evidence="4">
    <location>
        <begin position="387"/>
        <end position="456"/>
    </location>
</feature>
<dbReference type="Gene3D" id="1.25.40.20">
    <property type="entry name" value="Ankyrin repeat-containing domain"/>
    <property type="match status" value="2"/>
</dbReference>
<accession>A0ABN9SPN9</accession>
<proteinExistence type="predicted"/>
<dbReference type="SMART" id="SM00248">
    <property type="entry name" value="ANK"/>
    <property type="match status" value="5"/>
</dbReference>
<organism evidence="5 6">
    <name type="scientific">Prorocentrum cordatum</name>
    <dbReference type="NCBI Taxonomy" id="2364126"/>
    <lineage>
        <taxon>Eukaryota</taxon>
        <taxon>Sar</taxon>
        <taxon>Alveolata</taxon>
        <taxon>Dinophyceae</taxon>
        <taxon>Prorocentrales</taxon>
        <taxon>Prorocentraceae</taxon>
        <taxon>Prorocentrum</taxon>
    </lineage>
</organism>
<keyword evidence="6" id="KW-1185">Reference proteome</keyword>
<dbReference type="InterPro" id="IPR036770">
    <property type="entry name" value="Ankyrin_rpt-contain_sf"/>
</dbReference>
<feature type="coiled-coil region" evidence="3">
    <location>
        <begin position="270"/>
        <end position="349"/>
    </location>
</feature>
<feature type="region of interest" description="Disordered" evidence="4">
    <location>
        <begin position="77"/>
        <end position="144"/>
    </location>
</feature>
<dbReference type="EMBL" id="CAUYUJ010012381">
    <property type="protein sequence ID" value="CAK0833851.1"/>
    <property type="molecule type" value="Genomic_DNA"/>
</dbReference>
<dbReference type="InterPro" id="IPR002110">
    <property type="entry name" value="Ankyrin_rpt"/>
</dbReference>
<evidence type="ECO:0000256" key="3">
    <source>
        <dbReference type="SAM" id="Coils"/>
    </source>
</evidence>
<dbReference type="Pfam" id="PF12796">
    <property type="entry name" value="Ank_2"/>
    <property type="match status" value="1"/>
</dbReference>
<feature type="compositionally biased region" description="Polar residues" evidence="4">
    <location>
        <begin position="219"/>
        <end position="247"/>
    </location>
</feature>
<reference evidence="5" key="1">
    <citation type="submission" date="2023-10" db="EMBL/GenBank/DDBJ databases">
        <authorList>
            <person name="Chen Y."/>
            <person name="Shah S."/>
            <person name="Dougan E. K."/>
            <person name="Thang M."/>
            <person name="Chan C."/>
        </authorList>
    </citation>
    <scope>NUCLEOTIDE SEQUENCE [LARGE SCALE GENOMIC DNA]</scope>
</reference>
<feature type="coiled-coil region" evidence="3">
    <location>
        <begin position="158"/>
        <end position="185"/>
    </location>
</feature>
<evidence type="ECO:0000256" key="4">
    <source>
        <dbReference type="SAM" id="MobiDB-lite"/>
    </source>
</evidence>
<feature type="compositionally biased region" description="Basic residues" evidence="4">
    <location>
        <begin position="1316"/>
        <end position="1328"/>
    </location>
</feature>
<feature type="compositionally biased region" description="Low complexity" evidence="4">
    <location>
        <begin position="8"/>
        <end position="26"/>
    </location>
</feature>
<dbReference type="PANTHER" id="PTHR24166:SF48">
    <property type="entry name" value="PROTEIN VAPYRIN"/>
    <property type="match status" value="1"/>
</dbReference>
<feature type="compositionally biased region" description="Acidic residues" evidence="4">
    <location>
        <begin position="407"/>
        <end position="428"/>
    </location>
</feature>
<sequence length="1358" mass="149051">MLPQLSDACAAERPAASGPASARGSARLGAAAAATWPSSARGAWREAPGAAAEAGHSTVKRLTLGVRLSPRRKRGACAALAGSRAPAAGADGEPGSGGEAELPLAGSDGERTKLHSALPGPPADAGPRRLAGSSSPEEPLASSSGASLLEALGAAPEVLDLKKRLASMEQQYTDAKSQLEASRQNHYLALRGAAAHEEAGQMRPVRKPAAPALVCQNARPESQSARPESQSSRPASQSVRRASQSVPQRGRAQRPDTSGLPPSLDPTRTIFCLKRQLAQCQQELRQSQAECREQRQQLEYRNLHLHNVLELQQRDKELQDLRREMQQLRRQHELELYELRQQLKQQLRQGCAQGPAAGDAAARFRLVAREAAAQVEEAAQKEVRFASDGDDANPLGALGAFSNQLTVEEEEDEEEDGEKAEEAEEGDGSAEGKSAWSKVASGKMRGQLRGKRSMGDLQASETAILERGLSSLRARWEQASQAQQLEEPASHTTQRFIEGMEASLRDMEFRQRVTELMDMRSPDEEEGKEADDVGASMALQYDEAFENAGGQEKAEPFFDPVNKLCRRLLQERPDERGRQDCGYEILGMSALYNATAKARPKLMREVRRIAAMGGGYAMCPDLKGRDRARAKALTKYGNDTACLTDLMRASIVYPNIESMYESFITILSDDLERYRHDWHLVEFNDRFQNVRDGYRDISMLFRADGMVGEVQLHVDQIVNAKKGGGHRQYKKQRLVNELIFEACVLNDEVQAMKLAIEFHSCASTVRDKNGRTALHYSCGHCSENAVRALLVNKANPWKPDNWGLLPFELAMVGGHFGTMELVLEAMKQKQPDDPKQTTRLVEKGFLVWVDRKIHDDGKRQAMQRKVFNPALALIEETASRRESAEGSWMRVGKLLIEVIIEHSAQSYVDSWFMKNAEAGDIPKVFAALEADFDPKVKWGSPSAMDKAIEGGHVELVTKLGEWMKANPSVKCLQVSSRESVHSHLKRAAQLYDPAYATAALAAKADPGHTKARAPGKRTPLMAFAAAGDLGMCKTLVDANAQAAGYDAHACSVLDYARSLGQSHVEEYLMELESFTDMPFKSRDGPPDLAMYIYTAVQDGCCGAISRMSRALTEAEKGSFKQSTVAEVLDCSFGPFQMSLLHLAVQAVGSLIGARREDGPDPAAQFCHALLLARADPTKQNARGESSLHAAASLGDEHVHELMMQHVPKSTGTDSPSARDTEDRYHVGTLARTVRRKQLREVINMKDGGLSANMSLVRATFESFRAMLALQRMEASFQEAHLTWAQLVLQDQDRASWRARLQERKERDEDGDSSNGKLRRHKGAARKTTGRPEGASRATRTLALDAAKPTTPADRPPPK</sequence>